<dbReference type="HOGENOM" id="CLU_146677_0_0_10"/>
<evidence type="ECO:0000313" key="1">
    <source>
        <dbReference type="EMBL" id="ADQ19252.1"/>
    </source>
</evidence>
<dbReference type="EMBL" id="CP002305">
    <property type="protein sequence ID" value="ADQ19252.1"/>
    <property type="molecule type" value="Genomic_DNA"/>
</dbReference>
<dbReference type="STRING" id="649349.Lbys_3604"/>
<keyword evidence="2" id="KW-1185">Reference proteome</keyword>
<reference key="1">
    <citation type="submission" date="2010-11" db="EMBL/GenBank/DDBJ databases">
        <title>The complete genome of Leadbetterella byssophila DSM 17132.</title>
        <authorList>
            <consortium name="US DOE Joint Genome Institute (JGI-PGF)"/>
            <person name="Lucas S."/>
            <person name="Copeland A."/>
            <person name="Lapidus A."/>
            <person name="Glavina del Rio T."/>
            <person name="Dalin E."/>
            <person name="Tice H."/>
            <person name="Bruce D."/>
            <person name="Goodwin L."/>
            <person name="Pitluck S."/>
            <person name="Kyrpides N."/>
            <person name="Mavromatis K."/>
            <person name="Ivanova N."/>
            <person name="Teshima H."/>
            <person name="Brettin T."/>
            <person name="Detter J.C."/>
            <person name="Han C."/>
            <person name="Tapia R."/>
            <person name="Land M."/>
            <person name="Hauser L."/>
            <person name="Markowitz V."/>
            <person name="Cheng J.-F."/>
            <person name="Hugenholtz P."/>
            <person name="Woyke T."/>
            <person name="Wu D."/>
            <person name="Tindall B."/>
            <person name="Pomrenke H.G."/>
            <person name="Brambilla E."/>
            <person name="Klenk H.-P."/>
            <person name="Eisen J.A."/>
        </authorList>
    </citation>
    <scope>NUCLEOTIDE SEQUENCE [LARGE SCALE GENOMIC DNA]</scope>
    <source>
        <strain>DSM 17132</strain>
    </source>
</reference>
<proteinExistence type="predicted"/>
<dbReference type="AlphaFoldDB" id="E4RZW0"/>
<name>E4RZW0_LEAB4</name>
<dbReference type="Proteomes" id="UP000007435">
    <property type="component" value="Chromosome"/>
</dbReference>
<organism evidence="1 2">
    <name type="scientific">Leadbetterella byssophila (strain DSM 17132 / JCM 16389 / KACC 11308 / NBRC 106382 / 4M15)</name>
    <dbReference type="NCBI Taxonomy" id="649349"/>
    <lineage>
        <taxon>Bacteria</taxon>
        <taxon>Pseudomonadati</taxon>
        <taxon>Bacteroidota</taxon>
        <taxon>Cytophagia</taxon>
        <taxon>Cytophagales</taxon>
        <taxon>Leadbetterellaceae</taxon>
        <taxon>Leadbetterella</taxon>
    </lineage>
</organism>
<evidence type="ECO:0000313" key="2">
    <source>
        <dbReference type="Proteomes" id="UP000007435"/>
    </source>
</evidence>
<dbReference type="OrthoDB" id="894042at2"/>
<reference evidence="1 2" key="2">
    <citation type="journal article" date="2011" name="Stand. Genomic Sci.">
        <title>Complete genome sequence of Leadbetterella byssophila type strain (4M15).</title>
        <authorList>
            <person name="Abt B."/>
            <person name="Teshima H."/>
            <person name="Lucas S."/>
            <person name="Lapidus A."/>
            <person name="Del Rio T.G."/>
            <person name="Nolan M."/>
            <person name="Tice H."/>
            <person name="Cheng J.F."/>
            <person name="Pitluck S."/>
            <person name="Liolios K."/>
            <person name="Pagani I."/>
            <person name="Ivanova N."/>
            <person name="Mavromatis K."/>
            <person name="Pati A."/>
            <person name="Tapia R."/>
            <person name="Han C."/>
            <person name="Goodwin L."/>
            <person name="Chen A."/>
            <person name="Palaniappan K."/>
            <person name="Land M."/>
            <person name="Hauser L."/>
            <person name="Chang Y.J."/>
            <person name="Jeffries C.D."/>
            <person name="Rohde M."/>
            <person name="Goker M."/>
            <person name="Tindall B.J."/>
            <person name="Detter J.C."/>
            <person name="Woyke T."/>
            <person name="Bristow J."/>
            <person name="Eisen J.A."/>
            <person name="Markowitz V."/>
            <person name="Hugenholtz P."/>
            <person name="Klenk H.P."/>
            <person name="Kyrpides N.C."/>
        </authorList>
    </citation>
    <scope>NUCLEOTIDE SEQUENCE [LARGE SCALE GENOMIC DNA]</scope>
    <source>
        <strain evidence="2">DSM 17132 / JCM 16389 / KACC 11308 / NBRC 106382 / 4M15</strain>
    </source>
</reference>
<gene>
    <name evidence="1" type="ordered locus">Lbys_3604</name>
</gene>
<dbReference type="eggNOG" id="ENOG5033D64">
    <property type="taxonomic scope" value="Bacteria"/>
</dbReference>
<sequence>MRKVMSLLLLGIYLFSNVEFCQLLKMPLLVEHYQEYVQMGEGDLIDFLIHHYGGHEMDGDWDTDMQLPFMKLASDLSVAYYIPKFQIQLPTPQEIILNQSLGRSKTISFIPSYCAQILQPPRIA</sequence>
<dbReference type="RefSeq" id="WP_013410273.1">
    <property type="nucleotide sequence ID" value="NC_014655.1"/>
</dbReference>
<accession>E4RZW0</accession>
<protein>
    <submittedName>
        <fullName evidence="1">Uncharacterized protein</fullName>
    </submittedName>
</protein>
<dbReference type="KEGG" id="lby:Lbys_3604"/>